<comment type="caution">
    <text evidence="1">The sequence shown here is derived from an EMBL/GenBank/DDBJ whole genome shotgun (WGS) entry which is preliminary data.</text>
</comment>
<sequence>MDLRDAFGPSGVVSIVGAGGKKSTLYALASELERAVVTATVRIPVFDDRVERLVVTGDPARTVRTNDAWPLGVVPGRDDDRERYLGYDLETVDVLASATDAPILLKADGARTRWLKAPNDDEPQIPSTTDLVIPVASARVVGESLDARRVHRPERVAAITGRTVGESVRAEDLVTVLTHDRGGLKHVPSDARVVPLINMVDDETLVSTGREVATELLSHPRIDRVVLGRMDRGRAVDVVE</sequence>
<reference evidence="1 2" key="1">
    <citation type="submission" date="2019-04" db="EMBL/GenBank/DDBJ databases">
        <title>Natronomonas sp. F20-122 a newhaloarchaeon isolated from a saline saltern of Isla Bacuta, Huelva, Spain.</title>
        <authorList>
            <person name="Duran-Viseras A."/>
            <person name="Sanchez-Porro C."/>
            <person name="Ventosa A."/>
        </authorList>
    </citation>
    <scope>NUCLEOTIDE SEQUENCE [LARGE SCALE GENOMIC DNA]</scope>
    <source>
        <strain evidence="1 2">F20-122</strain>
    </source>
</reference>
<dbReference type="NCBIfam" id="TIGR03172">
    <property type="entry name" value="selenium cofactor biosynthesis protein YqeC"/>
    <property type="match status" value="1"/>
</dbReference>
<organism evidence="1 2">
    <name type="scientific">Natronomonas salsuginis</name>
    <dbReference type="NCBI Taxonomy" id="2217661"/>
    <lineage>
        <taxon>Archaea</taxon>
        <taxon>Methanobacteriati</taxon>
        <taxon>Methanobacteriota</taxon>
        <taxon>Stenosarchaea group</taxon>
        <taxon>Halobacteria</taxon>
        <taxon>Halobacteriales</taxon>
        <taxon>Natronomonadaceae</taxon>
        <taxon>Natronomonas</taxon>
    </lineage>
</organism>
<keyword evidence="2" id="KW-1185">Reference proteome</keyword>
<name>A0A4U5JHQ8_9EURY</name>
<dbReference type="Pfam" id="PF19842">
    <property type="entry name" value="YqeC"/>
    <property type="match status" value="1"/>
</dbReference>
<dbReference type="InterPro" id="IPR017587">
    <property type="entry name" value="YqeC"/>
</dbReference>
<proteinExistence type="predicted"/>
<evidence type="ECO:0000313" key="1">
    <source>
        <dbReference type="EMBL" id="TKR27851.1"/>
    </source>
</evidence>
<protein>
    <submittedName>
        <fullName evidence="1">Putative selenium-dependent hydroxylase accessory protein YqeC</fullName>
    </submittedName>
</protein>
<dbReference type="RefSeq" id="WP_137275151.1">
    <property type="nucleotide sequence ID" value="NZ_QKNX01000001.1"/>
</dbReference>
<dbReference type="AlphaFoldDB" id="A0A4U5JHQ8"/>
<dbReference type="OrthoDB" id="291404at2157"/>
<accession>A0A4U5JHQ8</accession>
<dbReference type="Proteomes" id="UP000308037">
    <property type="component" value="Unassembled WGS sequence"/>
</dbReference>
<gene>
    <name evidence="1" type="primary">yqeC</name>
    <name evidence="1" type="ORF">DM868_01825</name>
</gene>
<evidence type="ECO:0000313" key="2">
    <source>
        <dbReference type="Proteomes" id="UP000308037"/>
    </source>
</evidence>
<dbReference type="EMBL" id="QKNX01000001">
    <property type="protein sequence ID" value="TKR27851.1"/>
    <property type="molecule type" value="Genomic_DNA"/>
</dbReference>